<proteinExistence type="predicted"/>
<organism evidence="2 3">
    <name type="scientific">Chlamydomonas eustigma</name>
    <dbReference type="NCBI Taxonomy" id="1157962"/>
    <lineage>
        <taxon>Eukaryota</taxon>
        <taxon>Viridiplantae</taxon>
        <taxon>Chlorophyta</taxon>
        <taxon>core chlorophytes</taxon>
        <taxon>Chlorophyceae</taxon>
        <taxon>CS clade</taxon>
        <taxon>Chlamydomonadales</taxon>
        <taxon>Chlamydomonadaceae</taxon>
        <taxon>Chlamydomonas</taxon>
    </lineage>
</organism>
<evidence type="ECO:0000313" key="3">
    <source>
        <dbReference type="Proteomes" id="UP000232323"/>
    </source>
</evidence>
<dbReference type="OrthoDB" id="10042433at2759"/>
<comment type="caution">
    <text evidence="2">The sequence shown here is derived from an EMBL/GenBank/DDBJ whole genome shotgun (WGS) entry which is preliminary data.</text>
</comment>
<evidence type="ECO:0000313" key="2">
    <source>
        <dbReference type="EMBL" id="GAX78248.1"/>
    </source>
</evidence>
<dbReference type="AlphaFoldDB" id="A0A250X5A7"/>
<dbReference type="EMBL" id="BEGY01000031">
    <property type="protein sequence ID" value="GAX78248.1"/>
    <property type="molecule type" value="Genomic_DNA"/>
</dbReference>
<dbReference type="Proteomes" id="UP000232323">
    <property type="component" value="Unassembled WGS sequence"/>
</dbReference>
<sequence length="1147" mass="125421">MIALPMSEEDDQQGKLQERLLRRARELEGHAEQLSLLLKAAWEERDRASVQALEQKRIAADATELRRASEAGSQRTIECLTAEIQRLKSAVAEQYNCSRCPEEVLERTETCDFRAACLSRIQAKQLQVEGTLRALQQSRAAFFRHLVSLTTEVQESKVAKEELTKQLLKQASHSLNIMRADGDKQDSREGLQDDGIKDMICDIQHALGDLMEEKEALKDAHAAQITALQLDFENKLMQIKNCWADDVNILMRQMRHSHRETQDSIVAQGLIGSTATQAMHHTSRQQAAESIVSITDACDVPPLASDDSRIQQADMLLSVPCIMLHGYNADSKDLIVSPLDNMDMWSSTGGLLLNYESNPCSSLCTSVAPSADPNHNDSSSGSQSMSGGGDSAKSFSQLSSSEGGSSILLNKISICLQRDGEINIMCDHIAPFGSNNQDVLDGTSINTTDLDGTSINTSDLDGTSINTTDLDGTSINTTDLDGTSINTTDLDGTSINTTDLDGTSINTTDLDGTSINTTDLDGTSINTTDLDGTSINTTDLDGIRIDHQGPALIHMLQHIQQEDESAVMGLSNKQDMMSDVVNKASHLKLTTAMAFQEDIIGGSEIKRDDEACQSRSQERCIMGIICMREQQGQLGSSTPSLCDDTTRHPWYLTSLAALSEDKSREHVGEGDGCQMTPNPLYDCSIRSTRSIDSSRNASNLTDRQAEHVIMHVQDHVHPASADEDMVHPKCLFPSSSLEPPSPSTKMINGTWITDFQHGAHAANWTTHSMNQNTAASMQTDVIRDATCVTSTNSFSPGLSQKKVNSSAGQYDKNAEIMSATASRSALLRLRPRDHPGPEIFYPDASKMTDEEVVAYSELLKSNIMSEVCELADELSIVSKEYISKPVKQILPQGTDNPVALKSHEKTTRQEAGPRENQVLLKQHSTCSRTTNTQYEDGQAVDNTQPDTPAALSFLTPPSSPITLAAAFQYLQVQLQGAQTPTVEDHRVVIVAPDSRIMQAEPFRISKGLQSQQKPVFYHNAEISLSQPMQQTATDCLFSNSVRMGRRVCEEGTWNLKNEAVMGDRVEESLATTAVQNQAFLTPTTRTHHDGYESMTAITPSSMCIIPVTAVSIGSSGERSRKLSPTEFAALPSSLKQYAPPSLHRMFS</sequence>
<feature type="region of interest" description="Disordered" evidence="1">
    <location>
        <begin position="366"/>
        <end position="398"/>
    </location>
</feature>
<dbReference type="Gene3D" id="2.160.20.80">
    <property type="entry name" value="E3 ubiquitin-protein ligase SopA"/>
    <property type="match status" value="1"/>
</dbReference>
<keyword evidence="3" id="KW-1185">Reference proteome</keyword>
<dbReference type="STRING" id="1157962.A0A250X5A7"/>
<accession>A0A250X5A7</accession>
<protein>
    <submittedName>
        <fullName evidence="2">Uncharacterized protein</fullName>
    </submittedName>
</protein>
<name>A0A250X5A7_9CHLO</name>
<reference evidence="2 3" key="1">
    <citation type="submission" date="2017-08" db="EMBL/GenBank/DDBJ databases">
        <title>Acidophilic green algal genome provides insights into adaptation to an acidic environment.</title>
        <authorList>
            <person name="Hirooka S."/>
            <person name="Hirose Y."/>
            <person name="Kanesaki Y."/>
            <person name="Higuchi S."/>
            <person name="Fujiwara T."/>
            <person name="Onuma R."/>
            <person name="Era A."/>
            <person name="Ohbayashi R."/>
            <person name="Uzuka A."/>
            <person name="Nozaki H."/>
            <person name="Yoshikawa H."/>
            <person name="Miyagishima S.Y."/>
        </authorList>
    </citation>
    <scope>NUCLEOTIDE SEQUENCE [LARGE SCALE GENOMIC DNA]</scope>
    <source>
        <strain evidence="2 3">NIES-2499</strain>
    </source>
</reference>
<dbReference type="SUPFAM" id="SSF141571">
    <property type="entry name" value="Pentapeptide repeat-like"/>
    <property type="match status" value="1"/>
</dbReference>
<feature type="compositionally biased region" description="Polar residues" evidence="1">
    <location>
        <begin position="925"/>
        <end position="946"/>
    </location>
</feature>
<gene>
    <name evidence="2" type="ORF">CEUSTIGMA_g5690.t1</name>
</gene>
<evidence type="ECO:0000256" key="1">
    <source>
        <dbReference type="SAM" id="MobiDB-lite"/>
    </source>
</evidence>
<feature type="region of interest" description="Disordered" evidence="1">
    <location>
        <begin position="925"/>
        <end position="951"/>
    </location>
</feature>